<keyword evidence="2" id="KW-1133">Transmembrane helix</keyword>
<evidence type="ECO:0000256" key="1">
    <source>
        <dbReference type="SAM" id="MobiDB-lite"/>
    </source>
</evidence>
<dbReference type="PANTHER" id="PTHR38695">
    <property type="entry name" value="AMINO ACID PERMEASE_ SLC12A DOMAIN-CONTAINING PROTEIN"/>
    <property type="match status" value="1"/>
</dbReference>
<feature type="transmembrane region" description="Helical" evidence="2">
    <location>
        <begin position="25"/>
        <end position="48"/>
    </location>
</feature>
<protein>
    <submittedName>
        <fullName evidence="3">Uncharacterized protein</fullName>
    </submittedName>
</protein>
<name>A0AAD4F4F1_9PEZI</name>
<comment type="caution">
    <text evidence="3">The sequence shown here is derived from an EMBL/GenBank/DDBJ whole genome shotgun (WGS) entry which is preliminary data.</text>
</comment>
<proteinExistence type="predicted"/>
<gene>
    <name evidence="3" type="ORF">NEMBOFW57_002619</name>
</gene>
<dbReference type="InterPro" id="IPR048273">
    <property type="entry name" value="Luciferase"/>
</dbReference>
<evidence type="ECO:0000256" key="2">
    <source>
        <dbReference type="SAM" id="Phobius"/>
    </source>
</evidence>
<keyword evidence="2" id="KW-0472">Membrane</keyword>
<reference evidence="3" key="1">
    <citation type="submission" date="2023-02" db="EMBL/GenBank/DDBJ databases">
        <authorList>
            <person name="Palmer J.M."/>
        </authorList>
    </citation>
    <scope>NUCLEOTIDE SEQUENCE</scope>
    <source>
        <strain evidence="3">FW57</strain>
    </source>
</reference>
<evidence type="ECO:0000313" key="3">
    <source>
        <dbReference type="EMBL" id="KAG7292584.1"/>
    </source>
</evidence>
<accession>A0AAD4F4F1</accession>
<organism evidence="3 4">
    <name type="scientific">Staphylotrichum longicolle</name>
    <dbReference type="NCBI Taxonomy" id="669026"/>
    <lineage>
        <taxon>Eukaryota</taxon>
        <taxon>Fungi</taxon>
        <taxon>Dikarya</taxon>
        <taxon>Ascomycota</taxon>
        <taxon>Pezizomycotina</taxon>
        <taxon>Sordariomycetes</taxon>
        <taxon>Sordariomycetidae</taxon>
        <taxon>Sordariales</taxon>
        <taxon>Chaetomiaceae</taxon>
        <taxon>Staphylotrichum</taxon>
    </lineage>
</organism>
<evidence type="ECO:0000313" key="4">
    <source>
        <dbReference type="Proteomes" id="UP001197093"/>
    </source>
</evidence>
<dbReference type="PANTHER" id="PTHR38695:SF1">
    <property type="entry name" value="AMINO ACID PERMEASE_ SLC12A DOMAIN-CONTAINING PROTEIN"/>
    <property type="match status" value="1"/>
</dbReference>
<keyword evidence="4" id="KW-1185">Reference proteome</keyword>
<dbReference type="Proteomes" id="UP001197093">
    <property type="component" value="Unassembled WGS sequence"/>
</dbReference>
<dbReference type="AlphaFoldDB" id="A0AAD4F4F1"/>
<keyword evidence="2" id="KW-0812">Transmembrane</keyword>
<sequence>MPSLLTTLHNLIPAFHRPLSVPVPVLLFTVTLPPLLLFTFTFTLPSLLTSYRTYLAIGPGGVPHNLFGFLAQSCLRLIARSDGRASPPPYRRGRQQQQQQVEDVQLVKGGRGRGDGGNENSLPTGAGDRPVVPDFVAPQRQTSMQAAPAMVARMQAFLSELAAGNPSVLEIRPSGLEGKWHNAVFLREAAGTGEGGGLNVPEFMGMAKGEIVHVHSEGSSHVTLSLVDGEEAVRVGCYPGRRDIP</sequence>
<dbReference type="EMBL" id="JAHCVI010000001">
    <property type="protein sequence ID" value="KAG7292584.1"/>
    <property type="molecule type" value="Genomic_DNA"/>
</dbReference>
<feature type="region of interest" description="Disordered" evidence="1">
    <location>
        <begin position="85"/>
        <end position="131"/>
    </location>
</feature>